<organism evidence="2 3">
    <name type="scientific">Cirrhinus mrigala</name>
    <name type="common">Mrigala</name>
    <dbReference type="NCBI Taxonomy" id="683832"/>
    <lineage>
        <taxon>Eukaryota</taxon>
        <taxon>Metazoa</taxon>
        <taxon>Chordata</taxon>
        <taxon>Craniata</taxon>
        <taxon>Vertebrata</taxon>
        <taxon>Euteleostomi</taxon>
        <taxon>Actinopterygii</taxon>
        <taxon>Neopterygii</taxon>
        <taxon>Teleostei</taxon>
        <taxon>Ostariophysi</taxon>
        <taxon>Cypriniformes</taxon>
        <taxon>Cyprinidae</taxon>
        <taxon>Labeoninae</taxon>
        <taxon>Labeonini</taxon>
        <taxon>Cirrhinus</taxon>
    </lineage>
</organism>
<evidence type="ECO:0000256" key="1">
    <source>
        <dbReference type="SAM" id="MobiDB-lite"/>
    </source>
</evidence>
<dbReference type="EMBL" id="JAMKFB020000016">
    <property type="protein sequence ID" value="KAL0171511.1"/>
    <property type="molecule type" value="Genomic_DNA"/>
</dbReference>
<feature type="non-terminal residue" evidence="2">
    <location>
        <position position="1"/>
    </location>
</feature>
<dbReference type="Proteomes" id="UP001529510">
    <property type="component" value="Unassembled WGS sequence"/>
</dbReference>
<comment type="caution">
    <text evidence="2">The sequence shown here is derived from an EMBL/GenBank/DDBJ whole genome shotgun (WGS) entry which is preliminary data.</text>
</comment>
<dbReference type="AlphaFoldDB" id="A0ABD0PF70"/>
<gene>
    <name evidence="2" type="ORF">M9458_031822</name>
</gene>
<protein>
    <submittedName>
        <fullName evidence="2">Uncharacterized protein</fullName>
    </submittedName>
</protein>
<name>A0ABD0PF70_CIRMR</name>
<reference evidence="2 3" key="1">
    <citation type="submission" date="2024-05" db="EMBL/GenBank/DDBJ databases">
        <title>Genome sequencing and assembly of Indian major carp, Cirrhinus mrigala (Hamilton, 1822).</title>
        <authorList>
            <person name="Mohindra V."/>
            <person name="Chowdhury L.M."/>
            <person name="Lal K."/>
            <person name="Jena J.K."/>
        </authorList>
    </citation>
    <scope>NUCLEOTIDE SEQUENCE [LARGE SCALE GENOMIC DNA]</scope>
    <source>
        <strain evidence="2">CM1030</strain>
        <tissue evidence="2">Blood</tissue>
    </source>
</reference>
<accession>A0ABD0PF70</accession>
<feature type="region of interest" description="Disordered" evidence="1">
    <location>
        <begin position="1"/>
        <end position="53"/>
    </location>
</feature>
<proteinExistence type="predicted"/>
<feature type="non-terminal residue" evidence="2">
    <location>
        <position position="53"/>
    </location>
</feature>
<feature type="compositionally biased region" description="Low complexity" evidence="1">
    <location>
        <begin position="25"/>
        <end position="53"/>
    </location>
</feature>
<keyword evidence="3" id="KW-1185">Reference proteome</keyword>
<sequence length="53" mass="5050">PGEEPVSVTDLLDLGSVPVPPVGSSPPSSASVLPCASGSSPPSSSSSSCQPVE</sequence>
<evidence type="ECO:0000313" key="3">
    <source>
        <dbReference type="Proteomes" id="UP001529510"/>
    </source>
</evidence>
<evidence type="ECO:0000313" key="2">
    <source>
        <dbReference type="EMBL" id="KAL0171511.1"/>
    </source>
</evidence>